<evidence type="ECO:0000313" key="2">
    <source>
        <dbReference type="EMBL" id="EME82135.1"/>
    </source>
</evidence>
<dbReference type="KEGG" id="pfj:MYCFIDRAFT_175678"/>
<evidence type="ECO:0000313" key="3">
    <source>
        <dbReference type="Proteomes" id="UP000016932"/>
    </source>
</evidence>
<keyword evidence="3" id="KW-1185">Reference proteome</keyword>
<gene>
    <name evidence="2" type="ORF">MYCFIDRAFT_175678</name>
</gene>
<feature type="region of interest" description="Disordered" evidence="1">
    <location>
        <begin position="1"/>
        <end position="25"/>
    </location>
</feature>
<sequence>MLAVAKPGDTSRRIASRTREKGHPTINAARLKLIVPNRQACSSQHPLNRLRSTFSFYLQTDG</sequence>
<dbReference type="VEuPathDB" id="FungiDB:MYCFIDRAFT_175678"/>
<reference evidence="2 3" key="1">
    <citation type="journal article" date="2012" name="PLoS Pathog.">
        <title>Diverse lifestyles and strategies of plant pathogenesis encoded in the genomes of eighteen Dothideomycetes fungi.</title>
        <authorList>
            <person name="Ohm R.A."/>
            <person name="Feau N."/>
            <person name="Henrissat B."/>
            <person name="Schoch C.L."/>
            <person name="Horwitz B.A."/>
            <person name="Barry K.W."/>
            <person name="Condon B.J."/>
            <person name="Copeland A.C."/>
            <person name="Dhillon B."/>
            <person name="Glaser F."/>
            <person name="Hesse C.N."/>
            <person name="Kosti I."/>
            <person name="LaButti K."/>
            <person name="Lindquist E.A."/>
            <person name="Lucas S."/>
            <person name="Salamov A.A."/>
            <person name="Bradshaw R.E."/>
            <person name="Ciuffetti L."/>
            <person name="Hamelin R.C."/>
            <person name="Kema G.H.J."/>
            <person name="Lawrence C."/>
            <person name="Scott J.A."/>
            <person name="Spatafora J.W."/>
            <person name="Turgeon B.G."/>
            <person name="de Wit P.J.G.M."/>
            <person name="Zhong S."/>
            <person name="Goodwin S.B."/>
            <person name="Grigoriev I.V."/>
        </authorList>
    </citation>
    <scope>NUCLEOTIDE SEQUENCE [LARGE SCALE GENOMIC DNA]</scope>
    <source>
        <strain evidence="2 3">CIRAD86</strain>
    </source>
</reference>
<dbReference type="RefSeq" id="XP_007927563.1">
    <property type="nucleotide sequence ID" value="XM_007929372.1"/>
</dbReference>
<accession>M2YWN4</accession>
<dbReference type="HOGENOM" id="CLU_2905171_0_0_1"/>
<dbReference type="Proteomes" id="UP000016932">
    <property type="component" value="Unassembled WGS sequence"/>
</dbReference>
<dbReference type="EMBL" id="KB446559">
    <property type="protein sequence ID" value="EME82135.1"/>
    <property type="molecule type" value="Genomic_DNA"/>
</dbReference>
<name>M2YWN4_PSEFD</name>
<dbReference type="AlphaFoldDB" id="M2YWN4"/>
<dbReference type="GeneID" id="19333425"/>
<feature type="compositionally biased region" description="Basic and acidic residues" evidence="1">
    <location>
        <begin position="9"/>
        <end position="23"/>
    </location>
</feature>
<evidence type="ECO:0000256" key="1">
    <source>
        <dbReference type="SAM" id="MobiDB-lite"/>
    </source>
</evidence>
<protein>
    <submittedName>
        <fullName evidence="2">Uncharacterized protein</fullName>
    </submittedName>
</protein>
<organism evidence="2 3">
    <name type="scientific">Pseudocercospora fijiensis (strain CIRAD86)</name>
    <name type="common">Black leaf streak disease fungus</name>
    <name type="synonym">Mycosphaerella fijiensis</name>
    <dbReference type="NCBI Taxonomy" id="383855"/>
    <lineage>
        <taxon>Eukaryota</taxon>
        <taxon>Fungi</taxon>
        <taxon>Dikarya</taxon>
        <taxon>Ascomycota</taxon>
        <taxon>Pezizomycotina</taxon>
        <taxon>Dothideomycetes</taxon>
        <taxon>Dothideomycetidae</taxon>
        <taxon>Mycosphaerellales</taxon>
        <taxon>Mycosphaerellaceae</taxon>
        <taxon>Pseudocercospora</taxon>
    </lineage>
</organism>
<proteinExistence type="predicted"/>